<keyword evidence="5" id="KW-1185">Reference proteome</keyword>
<dbReference type="GO" id="GO:0008652">
    <property type="term" value="P:amino acid biosynthetic process"/>
    <property type="evidence" value="ECO:0007669"/>
    <property type="project" value="UniProtKB-KW"/>
</dbReference>
<dbReference type="InterPro" id="IPR056179">
    <property type="entry name" value="DHQS_C"/>
</dbReference>
<dbReference type="AlphaFoldDB" id="A0A368YDZ1"/>
<dbReference type="RefSeq" id="WP_114351476.1">
    <property type="nucleotide sequence ID" value="NZ_QPJJ01000001.1"/>
</dbReference>
<dbReference type="InterPro" id="IPR002812">
    <property type="entry name" value="DHQS"/>
</dbReference>
<organism evidence="4 5">
    <name type="scientific">Saliterribacillus persicus</name>
    <dbReference type="NCBI Taxonomy" id="930114"/>
    <lineage>
        <taxon>Bacteria</taxon>
        <taxon>Bacillati</taxon>
        <taxon>Bacillota</taxon>
        <taxon>Bacilli</taxon>
        <taxon>Bacillales</taxon>
        <taxon>Bacillaceae</taxon>
        <taxon>Saliterribacillus</taxon>
    </lineage>
</organism>
<accession>A0A368YDZ1</accession>
<reference evidence="4 5" key="1">
    <citation type="submission" date="2018-07" db="EMBL/GenBank/DDBJ databases">
        <title>Genomic Encyclopedia of Type Strains, Phase IV (KMG-IV): sequencing the most valuable type-strain genomes for metagenomic binning, comparative biology and taxonomic classification.</title>
        <authorList>
            <person name="Goeker M."/>
        </authorList>
    </citation>
    <scope>NUCLEOTIDE SEQUENCE [LARGE SCALE GENOMIC DNA]</scope>
    <source>
        <strain evidence="4 5">DSM 27696</strain>
    </source>
</reference>
<evidence type="ECO:0000313" key="5">
    <source>
        <dbReference type="Proteomes" id="UP000252585"/>
    </source>
</evidence>
<keyword evidence="2" id="KW-0057">Aromatic amino acid biosynthesis</keyword>
<dbReference type="GO" id="GO:0009073">
    <property type="term" value="P:aromatic amino acid family biosynthetic process"/>
    <property type="evidence" value="ECO:0007669"/>
    <property type="project" value="UniProtKB-KW"/>
</dbReference>
<keyword evidence="1" id="KW-0028">Amino-acid biosynthesis</keyword>
<sequence>MTIQLEEAEIISVEKVGEGARVCIDFIDELDPLEGLLVGNTGYGYMLVLSENRSTETYPARVFRVNSGALHHYVSIDGEKTTYLGEVKPGMKLSLFHQNQTSRQVTVGRVKMEKRPFLRVVSRVGNIEISSTIQEADSVHLLGANAKEVPAISLVAGDKIMVAVDEPGRHLGEKIEEEINEW</sequence>
<dbReference type="Pfam" id="PF26558">
    <property type="entry name" value="DHQS_2nd"/>
    <property type="match status" value="1"/>
</dbReference>
<proteinExistence type="predicted"/>
<gene>
    <name evidence="4" type="ORF">DFR57_101433</name>
</gene>
<dbReference type="GO" id="GO:0003856">
    <property type="term" value="F:3-dehydroquinate synthase activity"/>
    <property type="evidence" value="ECO:0007669"/>
    <property type="project" value="InterPro"/>
</dbReference>
<dbReference type="OrthoDB" id="2043123at2"/>
<evidence type="ECO:0000256" key="2">
    <source>
        <dbReference type="ARBA" id="ARBA00023141"/>
    </source>
</evidence>
<feature type="domain" description="3-dehydroquinate synthase C-terminal" evidence="3">
    <location>
        <begin position="8"/>
        <end position="181"/>
    </location>
</feature>
<dbReference type="PANTHER" id="PTHR33563">
    <property type="match status" value="1"/>
</dbReference>
<comment type="caution">
    <text evidence="4">The sequence shown here is derived from an EMBL/GenBank/DDBJ whole genome shotgun (WGS) entry which is preliminary data.</text>
</comment>
<protein>
    <submittedName>
        <fullName evidence="4">3-dehydroquinate synthase II</fullName>
    </submittedName>
</protein>
<dbReference type="GO" id="GO:0016491">
    <property type="term" value="F:oxidoreductase activity"/>
    <property type="evidence" value="ECO:0007669"/>
    <property type="project" value="InterPro"/>
</dbReference>
<evidence type="ECO:0000256" key="1">
    <source>
        <dbReference type="ARBA" id="ARBA00022605"/>
    </source>
</evidence>
<evidence type="ECO:0000259" key="3">
    <source>
        <dbReference type="Pfam" id="PF26558"/>
    </source>
</evidence>
<dbReference type="EMBL" id="QPJJ01000001">
    <property type="protein sequence ID" value="RCW77556.1"/>
    <property type="molecule type" value="Genomic_DNA"/>
</dbReference>
<evidence type="ECO:0000313" key="4">
    <source>
        <dbReference type="EMBL" id="RCW77556.1"/>
    </source>
</evidence>
<name>A0A368YDZ1_9BACI</name>
<dbReference type="Proteomes" id="UP000252585">
    <property type="component" value="Unassembled WGS sequence"/>
</dbReference>
<dbReference type="PANTHER" id="PTHR33563:SF1">
    <property type="entry name" value="3-DEHYDROQUINATE SYNTHASE"/>
    <property type="match status" value="1"/>
</dbReference>